<dbReference type="EMBL" id="FPAQ01000002">
    <property type="protein sequence ID" value="SFT37610.1"/>
    <property type="molecule type" value="Genomic_DNA"/>
</dbReference>
<reference evidence="1 2" key="1">
    <citation type="submission" date="2016-10" db="EMBL/GenBank/DDBJ databases">
        <authorList>
            <person name="de Groot N.N."/>
        </authorList>
    </citation>
    <scope>NUCLEOTIDE SEQUENCE [LARGE SCALE GENOMIC DNA]</scope>
    <source>
        <strain evidence="1 2">CGMCC 1.6493</strain>
    </source>
</reference>
<dbReference type="InterPro" id="IPR029044">
    <property type="entry name" value="Nucleotide-diphossugar_trans"/>
</dbReference>
<dbReference type="OrthoDB" id="9069044at2"/>
<dbReference type="Gene3D" id="3.90.550.10">
    <property type="entry name" value="Spore Coat Polysaccharide Biosynthesis Protein SpsA, Chain A"/>
    <property type="match status" value="1"/>
</dbReference>
<evidence type="ECO:0000313" key="2">
    <source>
        <dbReference type="Proteomes" id="UP000199594"/>
    </source>
</evidence>
<name>A0A1I6XH49_9GAMM</name>
<gene>
    <name evidence="1" type="ORF">SAMN04487956_102158</name>
</gene>
<proteinExistence type="predicted"/>
<accession>A0A1I6XH49</accession>
<evidence type="ECO:0000313" key="1">
    <source>
        <dbReference type="EMBL" id="SFT37610.1"/>
    </source>
</evidence>
<sequence length="179" mass="19779">MIVCSILLDARASGAGLPRRLAALRPLRQRRDLRLELLLADDTGDQRLIRMASRHEVRLVTTEGTPLGDRLNTAVAHSQGQVLLFPAPGPLISPGWLVDTLADIERHAQDAVVLTALRPNRLMLLWQRLRHQPLADTLCVSRAWFERIGGCDPSLDTEALPDLIARLHACQARVTAVEA</sequence>
<dbReference type="RefSeq" id="WP_089846617.1">
    <property type="nucleotide sequence ID" value="NZ_FPAQ01000002.1"/>
</dbReference>
<organism evidence="1 2">
    <name type="scientific">Halomonas saccharevitans</name>
    <dbReference type="NCBI Taxonomy" id="416872"/>
    <lineage>
        <taxon>Bacteria</taxon>
        <taxon>Pseudomonadati</taxon>
        <taxon>Pseudomonadota</taxon>
        <taxon>Gammaproteobacteria</taxon>
        <taxon>Oceanospirillales</taxon>
        <taxon>Halomonadaceae</taxon>
        <taxon>Halomonas</taxon>
    </lineage>
</organism>
<evidence type="ECO:0008006" key="3">
    <source>
        <dbReference type="Google" id="ProtNLM"/>
    </source>
</evidence>
<dbReference type="SUPFAM" id="SSF53448">
    <property type="entry name" value="Nucleotide-diphospho-sugar transferases"/>
    <property type="match status" value="1"/>
</dbReference>
<protein>
    <recommendedName>
        <fullName evidence="3">Glycosyl transferase family 2</fullName>
    </recommendedName>
</protein>
<dbReference type="Proteomes" id="UP000199594">
    <property type="component" value="Unassembled WGS sequence"/>
</dbReference>
<dbReference type="AlphaFoldDB" id="A0A1I6XH49"/>